<name>A0A5C8FA63_BRAPL</name>
<dbReference type="AlphaFoldDB" id="A0A5C8FA63"/>
<comment type="caution">
    <text evidence="1">The sequence shown here is derived from an EMBL/GenBank/DDBJ whole genome shotgun (WGS) entry which is preliminary data.</text>
</comment>
<dbReference type="OrthoDB" id="307806at2"/>
<reference evidence="1 2" key="1">
    <citation type="journal article" date="1992" name="Lakartidningen">
        <title>[Penicillin V and not amoxicillin is the first choice preparation in acute otitis].</title>
        <authorList>
            <person name="Kamme C."/>
            <person name="Lundgren K."/>
            <person name="Prellner K."/>
        </authorList>
    </citation>
    <scope>NUCLEOTIDE SEQUENCE [LARGE SCALE GENOMIC DNA]</scope>
    <source>
        <strain evidence="1 2">PC5538III-hc</strain>
    </source>
</reference>
<accession>A0A5C8FA63</accession>
<evidence type="ECO:0000313" key="1">
    <source>
        <dbReference type="EMBL" id="TXJ46314.1"/>
    </source>
</evidence>
<dbReference type="EMBL" id="SAXY01000014">
    <property type="protein sequence ID" value="TXJ46314.1"/>
    <property type="molecule type" value="Genomic_DNA"/>
</dbReference>
<sequence>MRLLIIVLLLFFNINFLYVQDLKNYNLNKTFRIIRKFDNLLSSDNKEYIFYIDASYLFSPEGKLIYSNNIYTAQKFLENDSNNMVYSGIIKSNTPPENYIYMLLHKRLYDYMSKNKSTYIDKLMQSDLQTFYDDIREYIFKEEIYTGNFKYIRFLSKTKYKYYTGKD</sequence>
<protein>
    <submittedName>
        <fullName evidence="1">Uncharacterized protein</fullName>
    </submittedName>
</protein>
<dbReference type="Proteomes" id="UP000323176">
    <property type="component" value="Unassembled WGS sequence"/>
</dbReference>
<proteinExistence type="predicted"/>
<evidence type="ECO:0000313" key="2">
    <source>
        <dbReference type="Proteomes" id="UP000323176"/>
    </source>
</evidence>
<gene>
    <name evidence="1" type="ORF">EPJ72_02340</name>
</gene>
<organism evidence="1 2">
    <name type="scientific">Brachyspira pilosicoli</name>
    <name type="common">Serpulina pilosicoli</name>
    <dbReference type="NCBI Taxonomy" id="52584"/>
    <lineage>
        <taxon>Bacteria</taxon>
        <taxon>Pseudomonadati</taxon>
        <taxon>Spirochaetota</taxon>
        <taxon>Spirochaetia</taxon>
        <taxon>Brachyspirales</taxon>
        <taxon>Brachyspiraceae</taxon>
        <taxon>Brachyspira</taxon>
    </lineage>
</organism>